<dbReference type="OrthoDB" id="426381at2"/>
<keyword evidence="1" id="KW-0808">Transferase</keyword>
<reference evidence="1 2" key="2">
    <citation type="submission" date="2018-03" db="EMBL/GenBank/DDBJ databases">
        <title>The ancient ancestry and fast evolution of plastids.</title>
        <authorList>
            <person name="Moore K.R."/>
            <person name="Magnabosco C."/>
            <person name="Momper L."/>
            <person name="Gold D.A."/>
            <person name="Bosak T."/>
            <person name="Fournier G.P."/>
        </authorList>
    </citation>
    <scope>NUCLEOTIDE SEQUENCE [LARGE SCALE GENOMIC DNA]</scope>
    <source>
        <strain evidence="1 2">ULC007</strain>
    </source>
</reference>
<evidence type="ECO:0000313" key="1">
    <source>
        <dbReference type="EMBL" id="PSB19318.1"/>
    </source>
</evidence>
<dbReference type="RefSeq" id="WP_073071411.1">
    <property type="nucleotide sequence ID" value="NZ_MPPI01000011.1"/>
</dbReference>
<dbReference type="STRING" id="1920490.GCA_001895925_04540"/>
<comment type="caution">
    <text evidence="1">The sequence shown here is derived from an EMBL/GenBank/DDBJ whole genome shotgun (WGS) entry which is preliminary data.</text>
</comment>
<dbReference type="EMBL" id="PVWG01000011">
    <property type="protein sequence ID" value="PSB19318.1"/>
    <property type="molecule type" value="Genomic_DNA"/>
</dbReference>
<name>A0A2T1DFP8_9CYAN</name>
<accession>A0A2T1DFP8</accession>
<keyword evidence="2" id="KW-1185">Reference proteome</keyword>
<gene>
    <name evidence="1" type="ORF">C7B65_12190</name>
</gene>
<proteinExistence type="predicted"/>
<dbReference type="Proteomes" id="UP000238634">
    <property type="component" value="Unassembled WGS sequence"/>
</dbReference>
<organism evidence="1 2">
    <name type="scientific">Phormidesmis priestleyi ULC007</name>
    <dbReference type="NCBI Taxonomy" id="1920490"/>
    <lineage>
        <taxon>Bacteria</taxon>
        <taxon>Bacillati</taxon>
        <taxon>Cyanobacteriota</taxon>
        <taxon>Cyanophyceae</taxon>
        <taxon>Leptolyngbyales</taxon>
        <taxon>Leptolyngbyaceae</taxon>
        <taxon>Phormidesmis</taxon>
    </lineage>
</organism>
<protein>
    <submittedName>
        <fullName evidence="1">ACP S-malonyltransferase</fullName>
    </submittedName>
</protein>
<dbReference type="GO" id="GO:0016740">
    <property type="term" value="F:transferase activity"/>
    <property type="evidence" value="ECO:0007669"/>
    <property type="project" value="UniProtKB-KW"/>
</dbReference>
<reference evidence="1 2" key="1">
    <citation type="submission" date="2018-02" db="EMBL/GenBank/DDBJ databases">
        <authorList>
            <person name="Cohen D.B."/>
            <person name="Kent A.D."/>
        </authorList>
    </citation>
    <scope>NUCLEOTIDE SEQUENCE [LARGE SCALE GENOMIC DNA]</scope>
    <source>
        <strain evidence="1 2">ULC007</strain>
    </source>
</reference>
<evidence type="ECO:0000313" key="2">
    <source>
        <dbReference type="Proteomes" id="UP000238634"/>
    </source>
</evidence>
<dbReference type="AlphaFoldDB" id="A0A2T1DFP8"/>
<sequence length="130" mass="14936">MNFLVDYNLDGYAAVLLGILTKRGWLEFFSIQFVTFREAGLLMDSSDRAMWNYAQTNQMMILTANRNMKGEDSLEQVMREGNTSTSFPIVTIGDLARLDESEYRERCVDRLVEIVLELESYMGAGRLFIP</sequence>